<dbReference type="Proteomes" id="UP001275932">
    <property type="component" value="Unassembled WGS sequence"/>
</dbReference>
<evidence type="ECO:0000313" key="4">
    <source>
        <dbReference type="EMBL" id="MDX8414645.1"/>
    </source>
</evidence>
<dbReference type="EMBL" id="JALBUT010000001">
    <property type="protein sequence ID" value="MDX8414645.1"/>
    <property type="molecule type" value="Genomic_DNA"/>
</dbReference>
<dbReference type="PANTHER" id="PTHR43278:SF4">
    <property type="entry name" value="NAD(P)H-DEPENDENT FMN-CONTAINING OXIDOREDUCTASE YWQN-RELATED"/>
    <property type="match status" value="1"/>
</dbReference>
<dbReference type="Pfam" id="PF03358">
    <property type="entry name" value="FMN_red"/>
    <property type="match status" value="1"/>
</dbReference>
<keyword evidence="1" id="KW-0285">Flavoprotein</keyword>
<keyword evidence="2" id="KW-0288">FMN</keyword>
<evidence type="ECO:0000313" key="5">
    <source>
        <dbReference type="Proteomes" id="UP001275932"/>
    </source>
</evidence>
<evidence type="ECO:0000259" key="3">
    <source>
        <dbReference type="Pfam" id="PF03358"/>
    </source>
</evidence>
<accession>A0ABU4WDL4</accession>
<feature type="domain" description="NADPH-dependent FMN reductase-like" evidence="3">
    <location>
        <begin position="4"/>
        <end position="126"/>
    </location>
</feature>
<evidence type="ECO:0000256" key="1">
    <source>
        <dbReference type="ARBA" id="ARBA00022630"/>
    </source>
</evidence>
<dbReference type="Gene3D" id="3.40.50.360">
    <property type="match status" value="1"/>
</dbReference>
<keyword evidence="5" id="KW-1185">Reference proteome</keyword>
<name>A0ABU4WDL4_9BACT</name>
<reference evidence="4 5" key="1">
    <citation type="submission" date="2022-03" db="EMBL/GenBank/DDBJ databases">
        <title>Novel taxa within the pig intestine.</title>
        <authorList>
            <person name="Wylensek D."/>
            <person name="Bishof K."/>
            <person name="Afrizal A."/>
            <person name="Clavel T."/>
        </authorList>
    </citation>
    <scope>NUCLEOTIDE SEQUENCE [LARGE SCALE GENOMIC DNA]</scope>
    <source>
        <strain evidence="4 5">CLA-KB-P66</strain>
    </source>
</reference>
<dbReference type="InterPro" id="IPR051796">
    <property type="entry name" value="ISF_SsuE-like"/>
</dbReference>
<dbReference type="SUPFAM" id="SSF52218">
    <property type="entry name" value="Flavoproteins"/>
    <property type="match status" value="1"/>
</dbReference>
<gene>
    <name evidence="4" type="ORF">MOX91_00400</name>
</gene>
<comment type="caution">
    <text evidence="4">The sequence shown here is derived from an EMBL/GenBank/DDBJ whole genome shotgun (WGS) entry which is preliminary data.</text>
</comment>
<proteinExistence type="predicted"/>
<organism evidence="4 5">
    <name type="scientific">Intestinicryptomonas porci</name>
    <dbReference type="NCBI Taxonomy" id="2926320"/>
    <lineage>
        <taxon>Bacteria</taxon>
        <taxon>Pseudomonadati</taxon>
        <taxon>Verrucomicrobiota</taxon>
        <taxon>Opitutia</taxon>
        <taxon>Opitutales</taxon>
        <taxon>Intestinicryptomonaceae</taxon>
        <taxon>Intestinicryptomonas</taxon>
    </lineage>
</organism>
<protein>
    <submittedName>
        <fullName evidence="4">Flavodoxin family protein</fullName>
    </submittedName>
</protein>
<sequence>MPKKILIISSSPRRGGNSDLLADEFMRGAQDSGHNVEKIFLKDKKVNYCSGCGVCYDTKKCVQKDDVSEILEKIATSDVIVLATPVYFYTMSAQLKTLIDRCCPRYEEFSNKEFYFILTAADEDKAMLERTAESLRGFTACLDNPVEKGVLYATGVWKPAEVKDTKFMRQAYELGKNS</sequence>
<dbReference type="InterPro" id="IPR029039">
    <property type="entry name" value="Flavoprotein-like_sf"/>
</dbReference>
<dbReference type="RefSeq" id="WP_370396095.1">
    <property type="nucleotide sequence ID" value="NZ_JALBUT010000001.1"/>
</dbReference>
<dbReference type="PANTHER" id="PTHR43278">
    <property type="entry name" value="NAD(P)H-DEPENDENT FMN-CONTAINING OXIDOREDUCTASE YWQN-RELATED"/>
    <property type="match status" value="1"/>
</dbReference>
<dbReference type="InterPro" id="IPR005025">
    <property type="entry name" value="FMN_Rdtase-like_dom"/>
</dbReference>
<evidence type="ECO:0000256" key="2">
    <source>
        <dbReference type="ARBA" id="ARBA00022643"/>
    </source>
</evidence>